<dbReference type="EMBL" id="AP018174">
    <property type="protein sequence ID" value="BAY19522.1"/>
    <property type="molecule type" value="Genomic_DNA"/>
</dbReference>
<sequence>MAGNLATIRSRIDLTKPKNKFMGVDSLVVPKIYEKLTPMTITKFTGLKQWN</sequence>
<evidence type="ECO:0000313" key="2">
    <source>
        <dbReference type="Proteomes" id="UP000218287"/>
    </source>
</evidence>
<protein>
    <submittedName>
        <fullName evidence="1">Uncharacterized protein</fullName>
    </submittedName>
</protein>
<gene>
    <name evidence="1" type="ORF">NIES21_53850</name>
</gene>
<evidence type="ECO:0000313" key="1">
    <source>
        <dbReference type="EMBL" id="BAY19522.1"/>
    </source>
</evidence>
<reference evidence="1 2" key="1">
    <citation type="submission" date="2017-06" db="EMBL/GenBank/DDBJ databases">
        <title>Genome sequencing of cyanobaciteial culture collection at National Institute for Environmental Studies (NIES).</title>
        <authorList>
            <person name="Hirose Y."/>
            <person name="Shimura Y."/>
            <person name="Fujisawa T."/>
            <person name="Nakamura Y."/>
            <person name="Kawachi M."/>
        </authorList>
    </citation>
    <scope>NUCLEOTIDE SEQUENCE [LARGE SCALE GENOMIC DNA]</scope>
    <source>
        <strain evidence="1 2">NIES-21</strain>
    </source>
</reference>
<proteinExistence type="predicted"/>
<organism evidence="1 2">
    <name type="scientific">Anabaenopsis circularis NIES-21</name>
    <dbReference type="NCBI Taxonomy" id="1085406"/>
    <lineage>
        <taxon>Bacteria</taxon>
        <taxon>Bacillati</taxon>
        <taxon>Cyanobacteriota</taxon>
        <taxon>Cyanophyceae</taxon>
        <taxon>Nostocales</taxon>
        <taxon>Nodulariaceae</taxon>
        <taxon>Anabaenopsis</taxon>
    </lineage>
</organism>
<accession>A0A1Z4GPS5</accession>
<keyword evidence="2" id="KW-1185">Reference proteome</keyword>
<name>A0A1Z4GPS5_9CYAN</name>
<dbReference type="Proteomes" id="UP000218287">
    <property type="component" value="Chromosome"/>
</dbReference>
<dbReference type="AlphaFoldDB" id="A0A1Z4GPS5"/>